<dbReference type="EMBL" id="JBHUNA010000005">
    <property type="protein sequence ID" value="MFD2760128.1"/>
    <property type="molecule type" value="Genomic_DNA"/>
</dbReference>
<keyword evidence="11" id="KW-1185">Reference proteome</keyword>
<dbReference type="Pfam" id="PF01648">
    <property type="entry name" value="ACPS"/>
    <property type="match status" value="1"/>
</dbReference>
<comment type="function">
    <text evidence="8">Transfers the 4'-phosphopantetheine moiety from coenzyme A to a Ser of acyl-carrier-protein.</text>
</comment>
<feature type="binding site" evidence="8">
    <location>
        <position position="8"/>
    </location>
    <ligand>
        <name>Mg(2+)</name>
        <dbReference type="ChEBI" id="CHEBI:18420"/>
    </ligand>
</feature>
<comment type="similarity">
    <text evidence="8">Belongs to the P-Pant transferase superfamily. AcpS family.</text>
</comment>
<evidence type="ECO:0000256" key="6">
    <source>
        <dbReference type="ARBA" id="ARBA00023098"/>
    </source>
</evidence>
<dbReference type="Gene3D" id="3.90.470.20">
    <property type="entry name" value="4'-phosphopantetheinyl transferase domain"/>
    <property type="match status" value="1"/>
</dbReference>
<keyword evidence="2 8" id="KW-0808">Transferase</keyword>
<dbReference type="NCBIfam" id="TIGR00556">
    <property type="entry name" value="pantethn_trn"/>
    <property type="match status" value="1"/>
</dbReference>
<keyword evidence="3 8" id="KW-0479">Metal-binding</keyword>
<keyword evidence="7 8" id="KW-0275">Fatty acid biosynthesis</keyword>
<accession>A0ABW5V361</accession>
<dbReference type="GO" id="GO:0008897">
    <property type="term" value="F:holo-[acyl-carrier-protein] synthase activity"/>
    <property type="evidence" value="ECO:0007669"/>
    <property type="project" value="UniProtKB-EC"/>
</dbReference>
<evidence type="ECO:0000256" key="2">
    <source>
        <dbReference type="ARBA" id="ARBA00022679"/>
    </source>
</evidence>
<evidence type="ECO:0000313" key="11">
    <source>
        <dbReference type="Proteomes" id="UP001597502"/>
    </source>
</evidence>
<dbReference type="NCBIfam" id="TIGR00516">
    <property type="entry name" value="acpS"/>
    <property type="match status" value="1"/>
</dbReference>
<keyword evidence="8" id="KW-0963">Cytoplasm</keyword>
<comment type="catalytic activity">
    <reaction evidence="8">
        <text>apo-[ACP] + CoA = holo-[ACP] + adenosine 3',5'-bisphosphate + H(+)</text>
        <dbReference type="Rhea" id="RHEA:12068"/>
        <dbReference type="Rhea" id="RHEA-COMP:9685"/>
        <dbReference type="Rhea" id="RHEA-COMP:9690"/>
        <dbReference type="ChEBI" id="CHEBI:15378"/>
        <dbReference type="ChEBI" id="CHEBI:29999"/>
        <dbReference type="ChEBI" id="CHEBI:57287"/>
        <dbReference type="ChEBI" id="CHEBI:58343"/>
        <dbReference type="ChEBI" id="CHEBI:64479"/>
        <dbReference type="EC" id="2.7.8.7"/>
    </reaction>
</comment>
<feature type="domain" description="4'-phosphopantetheinyl transferase" evidence="9">
    <location>
        <begin position="4"/>
        <end position="112"/>
    </location>
</feature>
<evidence type="ECO:0000256" key="5">
    <source>
        <dbReference type="ARBA" id="ARBA00022842"/>
    </source>
</evidence>
<comment type="subcellular location">
    <subcellularLocation>
        <location evidence="8">Cytoplasm</location>
    </subcellularLocation>
</comment>
<evidence type="ECO:0000259" key="9">
    <source>
        <dbReference type="Pfam" id="PF01648"/>
    </source>
</evidence>
<dbReference type="EC" id="2.7.8.7" evidence="8"/>
<comment type="caution">
    <text evidence="10">The sequence shown here is derived from an EMBL/GenBank/DDBJ whole genome shotgun (WGS) entry which is preliminary data.</text>
</comment>
<dbReference type="InterPro" id="IPR004568">
    <property type="entry name" value="Ppantetheine-prot_Trfase_dom"/>
</dbReference>
<dbReference type="RefSeq" id="WP_382391297.1">
    <property type="nucleotide sequence ID" value="NZ_JBHUNA010000005.1"/>
</dbReference>
<evidence type="ECO:0000256" key="7">
    <source>
        <dbReference type="ARBA" id="ARBA00023160"/>
    </source>
</evidence>
<evidence type="ECO:0000256" key="1">
    <source>
        <dbReference type="ARBA" id="ARBA00022516"/>
    </source>
</evidence>
<dbReference type="InterPro" id="IPR008278">
    <property type="entry name" value="4-PPantetheinyl_Trfase_dom"/>
</dbReference>
<sequence>MITGIGMDIIELERIAGSIKRNSRFPDRILTSGEKEQFLTLGNDHRRTEFLAGRFAAKEAFAKACGQGIGSISFQDIEVIRNQNGAPELRVNGYEHANLFVSITHSRDYAAAQVVIEVRN</sequence>
<dbReference type="HAMAP" id="MF_00101">
    <property type="entry name" value="AcpS"/>
    <property type="match status" value="1"/>
</dbReference>
<keyword evidence="6 8" id="KW-0443">Lipid metabolism</keyword>
<reference evidence="11" key="1">
    <citation type="journal article" date="2019" name="Int. J. Syst. Evol. Microbiol.">
        <title>The Global Catalogue of Microorganisms (GCM) 10K type strain sequencing project: providing services to taxonomists for standard genome sequencing and annotation.</title>
        <authorList>
            <consortium name="The Broad Institute Genomics Platform"/>
            <consortium name="The Broad Institute Genome Sequencing Center for Infectious Disease"/>
            <person name="Wu L."/>
            <person name="Ma J."/>
        </authorList>
    </citation>
    <scope>NUCLEOTIDE SEQUENCE [LARGE SCALE GENOMIC DNA]</scope>
    <source>
        <strain evidence="11">TISTR 1535</strain>
    </source>
</reference>
<protein>
    <recommendedName>
        <fullName evidence="8">Holo-[acyl-carrier-protein] synthase</fullName>
        <shortName evidence="8">Holo-ACP synthase</shortName>
        <ecNumber evidence="8">2.7.8.7</ecNumber>
    </recommendedName>
    <alternativeName>
        <fullName evidence="8">4'-phosphopantetheinyl transferase AcpS</fullName>
    </alternativeName>
</protein>
<keyword evidence="4 8" id="KW-0276">Fatty acid metabolism</keyword>
<keyword evidence="1 8" id="KW-0444">Lipid biosynthesis</keyword>
<organism evidence="10 11">
    <name type="scientific">Lentibacillus juripiscarius</name>
    <dbReference type="NCBI Taxonomy" id="257446"/>
    <lineage>
        <taxon>Bacteria</taxon>
        <taxon>Bacillati</taxon>
        <taxon>Bacillota</taxon>
        <taxon>Bacilli</taxon>
        <taxon>Bacillales</taxon>
        <taxon>Bacillaceae</taxon>
        <taxon>Lentibacillus</taxon>
    </lineage>
</organism>
<dbReference type="Proteomes" id="UP001597502">
    <property type="component" value="Unassembled WGS sequence"/>
</dbReference>
<evidence type="ECO:0000256" key="4">
    <source>
        <dbReference type="ARBA" id="ARBA00022832"/>
    </source>
</evidence>
<evidence type="ECO:0000256" key="3">
    <source>
        <dbReference type="ARBA" id="ARBA00022723"/>
    </source>
</evidence>
<keyword evidence="5 8" id="KW-0460">Magnesium</keyword>
<dbReference type="InterPro" id="IPR037143">
    <property type="entry name" value="4-PPantetheinyl_Trfase_dom_sf"/>
</dbReference>
<gene>
    <name evidence="8 10" type="primary">acpS</name>
    <name evidence="10" type="ORF">ACFSUO_03895</name>
</gene>
<proteinExistence type="inferred from homology"/>
<evidence type="ECO:0000256" key="8">
    <source>
        <dbReference type="HAMAP-Rule" id="MF_00101"/>
    </source>
</evidence>
<comment type="cofactor">
    <cofactor evidence="8">
        <name>Mg(2+)</name>
        <dbReference type="ChEBI" id="CHEBI:18420"/>
    </cofactor>
</comment>
<feature type="binding site" evidence="8">
    <location>
        <position position="59"/>
    </location>
    <ligand>
        <name>Mg(2+)</name>
        <dbReference type="ChEBI" id="CHEBI:18420"/>
    </ligand>
</feature>
<evidence type="ECO:0000313" key="10">
    <source>
        <dbReference type="EMBL" id="MFD2760128.1"/>
    </source>
</evidence>
<name>A0ABW5V361_9BACI</name>
<dbReference type="InterPro" id="IPR002582">
    <property type="entry name" value="ACPS"/>
</dbReference>
<dbReference type="SUPFAM" id="SSF56214">
    <property type="entry name" value="4'-phosphopantetheinyl transferase"/>
    <property type="match status" value="1"/>
</dbReference>